<keyword evidence="3" id="KW-1185">Reference proteome</keyword>
<evidence type="ECO:0000259" key="1">
    <source>
        <dbReference type="Pfam" id="PF04101"/>
    </source>
</evidence>
<dbReference type="Proteomes" id="UP001165986">
    <property type="component" value="Unassembled WGS sequence"/>
</dbReference>
<gene>
    <name evidence="2" type="ORF">FNW02_33210</name>
</gene>
<comment type="caution">
    <text evidence="2">The sequence shown here is derived from an EMBL/GenBank/DDBJ whole genome shotgun (WGS) entry which is preliminary data.</text>
</comment>
<evidence type="ECO:0000313" key="3">
    <source>
        <dbReference type="Proteomes" id="UP001165986"/>
    </source>
</evidence>
<dbReference type="AlphaFoldDB" id="A0AA40T3Z4"/>
<dbReference type="Gene3D" id="3.40.50.2000">
    <property type="entry name" value="Glycogen Phosphorylase B"/>
    <property type="match status" value="1"/>
</dbReference>
<dbReference type="InterPro" id="IPR007235">
    <property type="entry name" value="Glyco_trans_28_C"/>
</dbReference>
<evidence type="ECO:0000313" key="2">
    <source>
        <dbReference type="EMBL" id="MBD6620509.1"/>
    </source>
</evidence>
<proteinExistence type="predicted"/>
<dbReference type="GO" id="GO:0016758">
    <property type="term" value="F:hexosyltransferase activity"/>
    <property type="evidence" value="ECO:0007669"/>
    <property type="project" value="InterPro"/>
</dbReference>
<dbReference type="SUPFAM" id="SSF53756">
    <property type="entry name" value="UDP-Glycosyltransferase/glycogen phosphorylase"/>
    <property type="match status" value="1"/>
</dbReference>
<accession>A0AA40T3Z4</accession>
<sequence>MILMTLGTVSFPFDRAVLWLKILIERGVISESVFLQYGYSDVSVLQGYSQVTLEPTVSSDELVKLVNYSRLVISHAGQGSTRMLAVQGTPFILLPRLKRYSEHVDDHQLLFAKAVAELGIKSFLSLDELAKAVLEPPPSFQQKIFNTPRLTDYLLVQYPPKKTAAQLSN</sequence>
<protein>
    <submittedName>
        <fullName evidence="2">Glycosyl transferase</fullName>
    </submittedName>
</protein>
<dbReference type="EMBL" id="VJXY01000069">
    <property type="protein sequence ID" value="MBD6620509.1"/>
    <property type="molecule type" value="Genomic_DNA"/>
</dbReference>
<dbReference type="Pfam" id="PF04101">
    <property type="entry name" value="Glyco_tran_28_C"/>
    <property type="match status" value="1"/>
</dbReference>
<feature type="domain" description="Glycosyl transferase family 28 C-terminal" evidence="1">
    <location>
        <begin position="1"/>
        <end position="135"/>
    </location>
</feature>
<dbReference type="RefSeq" id="WP_191761822.1">
    <property type="nucleotide sequence ID" value="NZ_VJXY01000069.1"/>
</dbReference>
<name>A0AA40T3Z4_9NOST</name>
<reference evidence="2" key="1">
    <citation type="submission" date="2019-07" db="EMBL/GenBank/DDBJ databases">
        <title>Toxilogical consequences of a new and cryptic species of cyanobacteria (Komarekiella delphini-convector) recovered from the epidermis of a bottlenose dolphin and 1500 ft. in the air.</title>
        <authorList>
            <person name="Brown A.O."/>
            <person name="Dvorak P."/>
            <person name="Villanueva C.D."/>
            <person name="Foss A.J."/>
            <person name="Garvey A.D."/>
            <person name="Gibson Q.A."/>
            <person name="Johansen J.R."/>
            <person name="Casamatta D.A."/>
        </authorList>
    </citation>
    <scope>NUCLEOTIDE SEQUENCE</scope>
    <source>
        <strain evidence="2">SJRDD-AB1</strain>
    </source>
</reference>
<organism evidence="2 3">
    <name type="scientific">Komarekiella delphini-convector SJRDD-AB1</name>
    <dbReference type="NCBI Taxonomy" id="2593771"/>
    <lineage>
        <taxon>Bacteria</taxon>
        <taxon>Bacillati</taxon>
        <taxon>Cyanobacteriota</taxon>
        <taxon>Cyanophyceae</taxon>
        <taxon>Nostocales</taxon>
        <taxon>Nostocaceae</taxon>
        <taxon>Komarekiella</taxon>
        <taxon>Komarekiella delphini-convector</taxon>
    </lineage>
</organism>
<keyword evidence="2" id="KW-0808">Transferase</keyword>